<keyword evidence="8" id="KW-0472">Membrane</keyword>
<keyword evidence="10" id="KW-0325">Glycoprotein</keyword>
<sequence>MDHFSLLVFGLFLLPLAFTETQVRLVQDGSAYRGYVEILYDGQWRALCYDNIQPSTETANVICGMLRNTTQYTVNATLSASYQPDMTSGISLPNLRCDGDEMDILFCKSNRWSVQGICPYGVVHVSCNTQVYSNMVNGGVVGNPYTIFHICQDYFSHADATVYCRTAYLPSWNVSYTTGANTDYSSYKLRLGCQGNEEDVSECNVYETYCNGNPYNGVNIFCNETEIILRGGPNNLHGTISVYENGYMRYICSDGFGPNEARAVCANLNGTAVTGKITRSYVGSNYGLITNLRCHGMESDISMCTSTRNGYCSSGYAAAVDCNEVRLMDGTDDSSGRLEIYNTSSNSWSTVCQRAGFSYAEANVVCRQLGFSNGLNGYSTSGNGGKGDIFTSVFHCRGYEWDLNDCIVDHHRSVHCSHQDDIYLNCGNYYTTQTTTLSPTQVRLVGGGYNSGRVEVYYEGQWGTVCARNFDYRDMEVICRTLGYYSGGGRFYTGNAGMEGNVMIEHLDCHGNEYHLDQCPSKAWLSNTCDHSEDISIDCGYYDYTSTQHMPQSHNGQATDGDIRLSNGGYDHGRLEVFYNNRWGTVCMRGFDYNDARTVCRILGLYQGDSYLSYYDAINAYGLAYTNILVEDLRCQGDEWSLAQCDSGRPWTNTTCDHYYYSDVGVSCRGNYYSTSTPVPVMSSSHSQCGGHFYGTSGLITSPNYPNNYGDNENCIYNINVPSGFSVCLQFDNFTTETCCDHLIFYDGPSTGYRQLVSLSGQSNETHMCTSGNYLTAQFRTDGSVTLQGFEANYTAVRLNAYRDNIRLVDGLNNYTGRVEIFHDGQWGTVCDDDFGYEEVVVVCRMLGLFQGQGYGRFYTSSVTGTGQIWLDDLGCHGHEYSLDQCRSSGWGSHNCGHGEDVGVNCNDYSGNYYTSEYTTQLYRTETTTYRHSMTTGTSEQVRLVNGPNYHSGRVEVYHNGQWGTICDDNFDHLDVIVICRMLGLYQGSSYGQAYSGAHFGQGSGQIWLDTLECNGYESSISQCSHQSWGSHDCSHSEDAGVDCYANIYETTAIEYASTTFPRWQTTFNPWWQTTAGYTIQDAIRVGCSETGWDIQVDMGMLRRVYPNARASDIYLGENTCTGVESWYRVVFQQGLKECITSETVRHDVLVYSNQLVYAERDPVHSFIIRHYNWTVGVECDIQRNESSSGHIEHENNNHQGGPLLSGYTVNMTFYLDPNFQQPISSNPLRLPVGTDVYVKVFTQATDWTVKMRVHTCYTKPSPTSPDHLRYNLIQNGCEVDTNTHLISQSTHETRFVFQDFEYTSNHQGIHVMCDATFCSTFDYSRQCTQTCNPIIRRNVNVKPVDDVTKSSFDVTDEGVRDSDSKTDEAAHVEQTKSYGNHA</sequence>
<dbReference type="Pfam" id="PF00100">
    <property type="entry name" value="Zona_pellucida"/>
    <property type="match status" value="1"/>
</dbReference>
<keyword evidence="4 16" id="KW-0732">Signal</keyword>
<evidence type="ECO:0000259" key="17">
    <source>
        <dbReference type="PROSITE" id="PS01180"/>
    </source>
</evidence>
<keyword evidence="9 14" id="KW-1015">Disulfide bond</keyword>
<dbReference type="EMBL" id="JAIWYP010000004">
    <property type="protein sequence ID" value="KAH3842061.1"/>
    <property type="molecule type" value="Genomic_DNA"/>
</dbReference>
<dbReference type="SMART" id="SM00202">
    <property type="entry name" value="SR"/>
    <property type="match status" value="7"/>
</dbReference>
<feature type="disulfide bond" evidence="14">
    <location>
        <begin position="352"/>
        <end position="416"/>
    </location>
</feature>
<evidence type="ECO:0000256" key="16">
    <source>
        <dbReference type="SAM" id="SignalP"/>
    </source>
</evidence>
<evidence type="ECO:0000256" key="8">
    <source>
        <dbReference type="ARBA" id="ARBA00023136"/>
    </source>
</evidence>
<reference evidence="20" key="1">
    <citation type="journal article" date="2019" name="bioRxiv">
        <title>The Genome of the Zebra Mussel, Dreissena polymorpha: A Resource for Invasive Species Research.</title>
        <authorList>
            <person name="McCartney M.A."/>
            <person name="Auch B."/>
            <person name="Kono T."/>
            <person name="Mallez S."/>
            <person name="Zhang Y."/>
            <person name="Obille A."/>
            <person name="Becker A."/>
            <person name="Abrahante J.E."/>
            <person name="Garbe J."/>
            <person name="Badalamenti J.P."/>
            <person name="Herman A."/>
            <person name="Mangelson H."/>
            <person name="Liachko I."/>
            <person name="Sullivan S."/>
            <person name="Sone E.D."/>
            <person name="Koren S."/>
            <person name="Silverstein K.A.T."/>
            <person name="Beckman K.B."/>
            <person name="Gohl D.M."/>
        </authorList>
    </citation>
    <scope>NUCLEOTIDE SEQUENCE</scope>
    <source>
        <strain evidence="20">Duluth1</strain>
        <tissue evidence="20">Whole animal</tissue>
    </source>
</reference>
<dbReference type="InterPro" id="IPR035914">
    <property type="entry name" value="Sperma_CUB_dom_sf"/>
</dbReference>
<feature type="disulfide bond" evidence="14">
    <location>
        <begin position="294"/>
        <end position="304"/>
    </location>
</feature>
<accession>A0A9D4KLX4</accession>
<dbReference type="InterPro" id="IPR001507">
    <property type="entry name" value="ZP_dom"/>
</dbReference>
<feature type="compositionally biased region" description="Basic and acidic residues" evidence="15">
    <location>
        <begin position="1358"/>
        <end position="1375"/>
    </location>
</feature>
<keyword evidence="3" id="KW-0812">Transmembrane</keyword>
<evidence type="ECO:0000256" key="4">
    <source>
        <dbReference type="ARBA" id="ARBA00022729"/>
    </source>
</evidence>
<dbReference type="PROSITE" id="PS51034">
    <property type="entry name" value="ZP_2"/>
    <property type="match status" value="1"/>
</dbReference>
<reference evidence="20" key="2">
    <citation type="submission" date="2020-11" db="EMBL/GenBank/DDBJ databases">
        <authorList>
            <person name="McCartney M.A."/>
            <person name="Auch B."/>
            <person name="Kono T."/>
            <person name="Mallez S."/>
            <person name="Becker A."/>
            <person name="Gohl D.M."/>
            <person name="Silverstein K.A.T."/>
            <person name="Koren S."/>
            <person name="Bechman K.B."/>
            <person name="Herman A."/>
            <person name="Abrahante J.E."/>
            <person name="Garbe J."/>
        </authorList>
    </citation>
    <scope>NUCLEOTIDE SEQUENCE</scope>
    <source>
        <strain evidence="20">Duluth1</strain>
        <tissue evidence="20">Whole animal</tissue>
    </source>
</reference>
<feature type="disulfide bond" evidence="14">
    <location>
        <begin position="396"/>
        <end position="406"/>
    </location>
</feature>
<dbReference type="PROSITE" id="PS01180">
    <property type="entry name" value="CUB"/>
    <property type="match status" value="1"/>
</dbReference>
<keyword evidence="6" id="KW-0653">Protein transport</keyword>
<feature type="signal peptide" evidence="16">
    <location>
        <begin position="1"/>
        <end position="21"/>
    </location>
</feature>
<dbReference type="PROSITE" id="PS00420">
    <property type="entry name" value="SRCR_1"/>
    <property type="match status" value="4"/>
</dbReference>
<keyword evidence="5" id="KW-0677">Repeat</keyword>
<dbReference type="FunFam" id="2.60.120.290:FF:000005">
    <property type="entry name" value="Procollagen C-endopeptidase enhancer 1"/>
    <property type="match status" value="1"/>
</dbReference>
<dbReference type="GO" id="GO:0015031">
    <property type="term" value="P:protein transport"/>
    <property type="evidence" value="ECO:0007669"/>
    <property type="project" value="UniProtKB-KW"/>
</dbReference>
<evidence type="ECO:0000313" key="20">
    <source>
        <dbReference type="EMBL" id="KAH3842061.1"/>
    </source>
</evidence>
<dbReference type="CDD" id="cd00041">
    <property type="entry name" value="CUB"/>
    <property type="match status" value="1"/>
</dbReference>
<dbReference type="SMART" id="SM00042">
    <property type="entry name" value="CUB"/>
    <property type="match status" value="1"/>
</dbReference>
<protein>
    <recommendedName>
        <fullName evidence="12">Scavenger receptor cysteine-rich domain-containing protein DMBT1</fullName>
    </recommendedName>
    <alternativeName>
        <fullName evidence="13">Deleted in malignant brain tumors 1 protein</fullName>
    </alternativeName>
    <alternativeName>
        <fullName evidence="11">Hensin</fullName>
    </alternativeName>
</protein>
<feature type="domain" description="SRCR" evidence="18">
    <location>
        <begin position="150"/>
        <end position="223"/>
    </location>
</feature>
<dbReference type="SUPFAM" id="SSF49854">
    <property type="entry name" value="Spermadhesin, CUB domain"/>
    <property type="match status" value="1"/>
</dbReference>
<comment type="subcellular location">
    <subcellularLocation>
        <location evidence="1">Membrane</location>
        <topology evidence="1">Single-pass membrane protein</topology>
    </subcellularLocation>
</comment>
<dbReference type="FunFam" id="3.10.250.10:FF:000011">
    <property type="entry name" value="Scavenger receptor class A member 5"/>
    <property type="match status" value="2"/>
</dbReference>
<evidence type="ECO:0000256" key="12">
    <source>
        <dbReference type="ARBA" id="ARBA00047197"/>
    </source>
</evidence>
<dbReference type="PROSITE" id="PS50287">
    <property type="entry name" value="SRCR_2"/>
    <property type="match status" value="8"/>
</dbReference>
<dbReference type="Proteomes" id="UP000828390">
    <property type="component" value="Unassembled WGS sequence"/>
</dbReference>
<dbReference type="SMART" id="SM00241">
    <property type="entry name" value="ZP"/>
    <property type="match status" value="1"/>
</dbReference>
<feature type="domain" description="SRCR" evidence="18">
    <location>
        <begin position="23"/>
        <end position="128"/>
    </location>
</feature>
<dbReference type="Pfam" id="PF00530">
    <property type="entry name" value="SRCR"/>
    <property type="match status" value="7"/>
</dbReference>
<dbReference type="FunFam" id="3.10.250.10:FF:000016">
    <property type="entry name" value="Scavenger receptor cysteine-rich protein type 12"/>
    <property type="match status" value="2"/>
</dbReference>
<feature type="domain" description="SRCR" evidence="18">
    <location>
        <begin position="442"/>
        <end position="540"/>
    </location>
</feature>
<feature type="domain" description="SRCR" evidence="18">
    <location>
        <begin position="227"/>
        <end position="323"/>
    </location>
</feature>
<feature type="chain" id="PRO_5039425407" description="Scavenger receptor cysteine-rich domain-containing protein DMBT1" evidence="16">
    <location>
        <begin position="22"/>
        <end position="1383"/>
    </location>
</feature>
<evidence type="ECO:0000256" key="9">
    <source>
        <dbReference type="ARBA" id="ARBA00023157"/>
    </source>
</evidence>
<dbReference type="Gene3D" id="2.60.40.4100">
    <property type="entry name" value="Zona pellucida, ZP-C domain"/>
    <property type="match status" value="1"/>
</dbReference>
<feature type="domain" description="SRCR" evidence="18">
    <location>
        <begin position="806"/>
        <end position="907"/>
    </location>
</feature>
<dbReference type="FunFam" id="3.10.250.10:FF:000001">
    <property type="entry name" value="Lysyl oxidase 4 isoform X1"/>
    <property type="match status" value="1"/>
</dbReference>
<dbReference type="GO" id="GO:0016020">
    <property type="term" value="C:membrane"/>
    <property type="evidence" value="ECO:0007669"/>
    <property type="project" value="UniProtKB-SubCell"/>
</dbReference>
<evidence type="ECO:0000256" key="3">
    <source>
        <dbReference type="ARBA" id="ARBA00022692"/>
    </source>
</evidence>
<feature type="disulfide bond" evidence="14">
    <location>
        <begin position="876"/>
        <end position="886"/>
    </location>
</feature>
<dbReference type="SUPFAM" id="SSF56487">
    <property type="entry name" value="SRCR-like"/>
    <property type="match status" value="7"/>
</dbReference>
<dbReference type="InterPro" id="IPR001190">
    <property type="entry name" value="SRCR"/>
</dbReference>
<dbReference type="InterPro" id="IPR036772">
    <property type="entry name" value="SRCR-like_dom_sf"/>
</dbReference>
<evidence type="ECO:0000313" key="21">
    <source>
        <dbReference type="Proteomes" id="UP000828390"/>
    </source>
</evidence>
<feature type="disulfide bond" evidence="14">
    <location>
        <begin position="97"/>
        <end position="107"/>
    </location>
</feature>
<evidence type="ECO:0000256" key="5">
    <source>
        <dbReference type="ARBA" id="ARBA00022737"/>
    </source>
</evidence>
<feature type="domain" description="SRCR" evidence="18">
    <location>
        <begin position="942"/>
        <end position="1045"/>
    </location>
</feature>
<feature type="disulfide bond" evidence="14">
    <location>
        <begin position="193"/>
        <end position="203"/>
    </location>
</feature>
<dbReference type="Gene3D" id="2.60.120.290">
    <property type="entry name" value="Spermadhesin, CUB domain"/>
    <property type="match status" value="1"/>
</dbReference>
<keyword evidence="7" id="KW-1133">Transmembrane helix</keyword>
<evidence type="ECO:0000256" key="1">
    <source>
        <dbReference type="ARBA" id="ARBA00004167"/>
    </source>
</evidence>
<feature type="disulfide bond" evidence="14">
    <location>
        <begin position="509"/>
        <end position="519"/>
    </location>
</feature>
<evidence type="ECO:0000256" key="14">
    <source>
        <dbReference type="PROSITE-ProRule" id="PRU00196"/>
    </source>
</evidence>
<evidence type="ECO:0000256" key="11">
    <source>
        <dbReference type="ARBA" id="ARBA00030560"/>
    </source>
</evidence>
<evidence type="ECO:0000256" key="13">
    <source>
        <dbReference type="ARBA" id="ARBA00047200"/>
    </source>
</evidence>
<comment type="caution">
    <text evidence="14">Lacks conserved residue(s) required for the propagation of feature annotation.</text>
</comment>
<dbReference type="PRINTS" id="PR00258">
    <property type="entry name" value="SPERACTRCPTR"/>
</dbReference>
<keyword evidence="2" id="KW-0813">Transport</keyword>
<evidence type="ECO:0000256" key="7">
    <source>
        <dbReference type="ARBA" id="ARBA00022989"/>
    </source>
</evidence>
<feature type="domain" description="SRCR" evidence="18">
    <location>
        <begin position="325"/>
        <end position="427"/>
    </location>
</feature>
<dbReference type="InterPro" id="IPR042235">
    <property type="entry name" value="ZP-C_dom"/>
</dbReference>
<gene>
    <name evidence="20" type="ORF">DPMN_115549</name>
</gene>
<evidence type="ECO:0000259" key="19">
    <source>
        <dbReference type="PROSITE" id="PS51034"/>
    </source>
</evidence>
<dbReference type="PANTHER" id="PTHR19331">
    <property type="entry name" value="SCAVENGER RECEPTOR DOMAIN-CONTAINING"/>
    <property type="match status" value="1"/>
</dbReference>
<comment type="caution">
    <text evidence="20">The sequence shown here is derived from an EMBL/GenBank/DDBJ whole genome shotgun (WGS) entry which is preliminary data.</text>
</comment>
<evidence type="ECO:0000256" key="15">
    <source>
        <dbReference type="SAM" id="MobiDB-lite"/>
    </source>
</evidence>
<name>A0A9D4KLX4_DREPO</name>
<dbReference type="InterPro" id="IPR055355">
    <property type="entry name" value="ZP-C"/>
</dbReference>
<evidence type="ECO:0000259" key="18">
    <source>
        <dbReference type="PROSITE" id="PS50287"/>
    </source>
</evidence>
<feature type="disulfide bond" evidence="14">
    <location>
        <begin position="635"/>
        <end position="645"/>
    </location>
</feature>
<dbReference type="Gene3D" id="2.60.40.3210">
    <property type="entry name" value="Zona pellucida, ZP-N domain"/>
    <property type="match status" value="1"/>
</dbReference>
<organism evidence="20 21">
    <name type="scientific">Dreissena polymorpha</name>
    <name type="common">Zebra mussel</name>
    <name type="synonym">Mytilus polymorpha</name>
    <dbReference type="NCBI Taxonomy" id="45954"/>
    <lineage>
        <taxon>Eukaryota</taxon>
        <taxon>Metazoa</taxon>
        <taxon>Spiralia</taxon>
        <taxon>Lophotrochozoa</taxon>
        <taxon>Mollusca</taxon>
        <taxon>Bivalvia</taxon>
        <taxon>Autobranchia</taxon>
        <taxon>Heteroconchia</taxon>
        <taxon>Euheterodonta</taxon>
        <taxon>Imparidentia</taxon>
        <taxon>Neoheterodontei</taxon>
        <taxon>Myida</taxon>
        <taxon>Dreissenoidea</taxon>
        <taxon>Dreissenidae</taxon>
        <taxon>Dreissena</taxon>
    </lineage>
</organism>
<feature type="disulfide bond" evidence="14">
    <location>
        <begin position="1014"/>
        <end position="1024"/>
    </location>
</feature>
<dbReference type="Pfam" id="PF00431">
    <property type="entry name" value="CUB"/>
    <property type="match status" value="1"/>
</dbReference>
<evidence type="ECO:0000256" key="6">
    <source>
        <dbReference type="ARBA" id="ARBA00022927"/>
    </source>
</evidence>
<feature type="domain" description="ZP" evidence="19">
    <location>
        <begin position="1087"/>
        <end position="1335"/>
    </location>
</feature>
<feature type="domain" description="CUB" evidence="17">
    <location>
        <begin position="689"/>
        <end position="797"/>
    </location>
</feature>
<feature type="domain" description="SRCR" evidence="18">
    <location>
        <begin position="563"/>
        <end position="669"/>
    </location>
</feature>
<dbReference type="Gene3D" id="3.10.250.10">
    <property type="entry name" value="SRCR-like domain"/>
    <property type="match status" value="8"/>
</dbReference>
<evidence type="ECO:0000256" key="2">
    <source>
        <dbReference type="ARBA" id="ARBA00022448"/>
    </source>
</evidence>
<evidence type="ECO:0000256" key="10">
    <source>
        <dbReference type="ARBA" id="ARBA00023180"/>
    </source>
</evidence>
<proteinExistence type="predicted"/>
<feature type="region of interest" description="Disordered" evidence="15">
    <location>
        <begin position="1353"/>
        <end position="1383"/>
    </location>
</feature>
<keyword evidence="21" id="KW-1185">Reference proteome</keyword>
<dbReference type="InterPro" id="IPR000859">
    <property type="entry name" value="CUB_dom"/>
</dbReference>